<sequence length="208" mass="23294">MPDQGRRRASCYHWCVDFACAHAIFVSGFVTAPVAVMHLAKRPHSGHAVLFAAFAAFCTTISFILCCSFYADLKRPPWPRWLARPTEASTEERDRHRRQDGRESSHEQLRHPELTLMSRDDLRAALAANLVPCYEHAGPGEGVAPECAVCLSEVEKGDSVRRMPLCLHVFHTQCIDQWLRSHATCPICRCSVIPPPERPPEVVLDVGP</sequence>
<name>A0ACD5YSN5_AVESA</name>
<accession>A0ACD5YSN5</accession>
<evidence type="ECO:0000313" key="2">
    <source>
        <dbReference type="Proteomes" id="UP001732700"/>
    </source>
</evidence>
<protein>
    <submittedName>
        <fullName evidence="1">Uncharacterized protein</fullName>
    </submittedName>
</protein>
<dbReference type="Proteomes" id="UP001732700">
    <property type="component" value="Chromosome 6A"/>
</dbReference>
<evidence type="ECO:0000313" key="1">
    <source>
        <dbReference type="EnsemblPlants" id="AVESA.00010b.r2.6AG1017100.1.CDS.1"/>
    </source>
</evidence>
<organism evidence="1 2">
    <name type="scientific">Avena sativa</name>
    <name type="common">Oat</name>
    <dbReference type="NCBI Taxonomy" id="4498"/>
    <lineage>
        <taxon>Eukaryota</taxon>
        <taxon>Viridiplantae</taxon>
        <taxon>Streptophyta</taxon>
        <taxon>Embryophyta</taxon>
        <taxon>Tracheophyta</taxon>
        <taxon>Spermatophyta</taxon>
        <taxon>Magnoliopsida</taxon>
        <taxon>Liliopsida</taxon>
        <taxon>Poales</taxon>
        <taxon>Poaceae</taxon>
        <taxon>BOP clade</taxon>
        <taxon>Pooideae</taxon>
        <taxon>Poodae</taxon>
        <taxon>Poeae</taxon>
        <taxon>Poeae Chloroplast Group 1 (Aveneae type)</taxon>
        <taxon>Aveninae</taxon>
        <taxon>Avena</taxon>
    </lineage>
</organism>
<reference evidence="1" key="1">
    <citation type="submission" date="2021-05" db="EMBL/GenBank/DDBJ databases">
        <authorList>
            <person name="Scholz U."/>
            <person name="Mascher M."/>
            <person name="Fiebig A."/>
        </authorList>
    </citation>
    <scope>NUCLEOTIDE SEQUENCE [LARGE SCALE GENOMIC DNA]</scope>
</reference>
<keyword evidence="2" id="KW-1185">Reference proteome</keyword>
<reference evidence="1" key="2">
    <citation type="submission" date="2025-09" db="UniProtKB">
        <authorList>
            <consortium name="EnsemblPlants"/>
        </authorList>
    </citation>
    <scope>IDENTIFICATION</scope>
</reference>
<proteinExistence type="predicted"/>
<dbReference type="EnsemblPlants" id="AVESA.00010b.r2.6AG1017100.1">
    <property type="protein sequence ID" value="AVESA.00010b.r2.6AG1017100.1.CDS.1"/>
    <property type="gene ID" value="AVESA.00010b.r2.6AG1017100"/>
</dbReference>